<dbReference type="GO" id="GO:0007062">
    <property type="term" value="P:sister chromatid cohesion"/>
    <property type="evidence" value="ECO:0007669"/>
    <property type="project" value="InterPro"/>
</dbReference>
<comment type="function">
    <text evidence="7">Required for chromosome condensation and partitioning.</text>
</comment>
<feature type="region of interest" description="Disordered" evidence="8">
    <location>
        <begin position="781"/>
        <end position="811"/>
    </location>
</feature>
<sequence length="1197" mass="137533">MHLKRLEVTGFKSFAAPLDIDFNEGITSIVGPNGSGKSNVADGIRWVLGEQSAKQLRGAKMEDVIFAGSDSRKRVNIAEVSLILDNEDEYMMSDFSEISLTRRLYRTGESEYFLNRKPCRRKDIVDLLVDSGLGKDAYSMIGQGEVDQILSSKPEDRRTIFEDAAGVLKYKSRKYESEKKLQETLDNLNRVQDILYELEEQLTPLEQQASTAKEYLQHQEEKERLDIGILVHDIEEKHASWQEYKESLADIEKEWQTEKQNLDEEKGALSRQKETLAHLESELDTRQNEWLETSEALQQQEGHRNLMVERGSNAHERLDELDRRIRELQQAWEEKRKQLDEETETLNEKISAEQQNNEQLQAIEQRLNKSKADVEKELEDLKGKYIDALNTQAASKNELRYTKEQQERIQGRLERLLSQNEGEQERLEDQVREEEKAKRECEEIEERLQTENQSYEQAQTHLTAVQEDKNDAEQKLYANYRKGEDARSRLQLLQRMDEEHAGFYQGVKAVLQAGEAQKLAGIHGAVGALIATEQRFEKAVETALGATMQHVIVEQEKDARQAIQFLKMNRQGRATFLPRTVMKPRYIPGAVLDRLRGDEGFCGVAAHVLTVDERFANVIENLLGHVVLAVDLESGNRLANMVQYRNRIVTLDGEVINPGGSMTGGSDKRKGMELLSRQREQEELEEKLKQLDAETEKLEKNVAAVKKKVETADKAVSDHRQTVDDLRTRLAEAKEAHVHLQAESGKMNSELSLYRKEKESLEAEQAQWAEQMRDLEAKVARETEENERLQADIDAKEKEKEEQEESEQALQEEFTQLRIQAAARKEQMDSQRQTVDRLKSDVAAEQKDLQAATKERENLEQRLQEVEGGSDSLDQEIEQLKQRKSELEQQIDALKQQREEQQRAIEKKEHQLSTLENRVAAAEENRYQLQVSYQHLDMELDQRLERLQADYEISYEAARQRPSFEEETVEDARKRLKLVQKSIDELGSVNIGAIDEYERVNERYQFLTEQQADLTEGRDTLITVIREMDEEMTRKFNETFALIRTYFQETFTAMFGGGEADLLLEDPDDLLETGINIYARPPGKKRQSLSLLSGGEKSLTAIALLFAILHVRPVPFCVLDEVEASLDEANVDRFANYLRTFSSQTQFIVITHRKGTMIASDILYGVTMEESGVSRLVSVKLEDYAYDEAEGVLQTGG</sequence>
<dbReference type="CDD" id="cd03278">
    <property type="entry name" value="ABC_SMC_barmotin"/>
    <property type="match status" value="1"/>
</dbReference>
<keyword evidence="5 7" id="KW-0175">Coiled coil</keyword>
<dbReference type="SMART" id="SM00968">
    <property type="entry name" value="SMC_hinge"/>
    <property type="match status" value="1"/>
</dbReference>
<dbReference type="InterPro" id="IPR003395">
    <property type="entry name" value="RecF/RecN/SMC_N"/>
</dbReference>
<feature type="coiled-coil region" evidence="7">
    <location>
        <begin position="245"/>
        <end position="475"/>
    </location>
</feature>
<dbReference type="GO" id="GO:0005694">
    <property type="term" value="C:chromosome"/>
    <property type="evidence" value="ECO:0007669"/>
    <property type="project" value="InterPro"/>
</dbReference>
<dbReference type="InterPro" id="IPR027417">
    <property type="entry name" value="P-loop_NTPase"/>
</dbReference>
<dbReference type="InterPro" id="IPR011890">
    <property type="entry name" value="SMC_prok"/>
</dbReference>
<comment type="domain">
    <text evidence="7">Contains large globular domains required for ATP hydrolysis at each terminus and a third globular domain forming a flexible hinge near the middle of the molecule. These domains are separated by coiled-coil structures.</text>
</comment>
<protein>
    <recommendedName>
        <fullName evidence="7">Chromosome partition protein Smc</fullName>
    </recommendedName>
</protein>
<dbReference type="NCBIfam" id="TIGR02168">
    <property type="entry name" value="SMC_prok_B"/>
    <property type="match status" value="1"/>
</dbReference>
<dbReference type="InterPro" id="IPR036277">
    <property type="entry name" value="SMC_hinge_sf"/>
</dbReference>
<dbReference type="EMBL" id="FNEN01000004">
    <property type="protein sequence ID" value="SDI67834.1"/>
    <property type="molecule type" value="Genomic_DNA"/>
</dbReference>
<keyword evidence="2 7" id="KW-0963">Cytoplasm</keyword>
<feature type="region of interest" description="Disordered" evidence="8">
    <location>
        <begin position="823"/>
        <end position="842"/>
    </location>
</feature>
<dbReference type="Gene3D" id="3.40.50.300">
    <property type="entry name" value="P-loop containing nucleotide triphosphate hydrolases"/>
    <property type="match status" value="2"/>
</dbReference>
<comment type="caution">
    <text evidence="7">Lacks conserved residue(s) required for the propagation of feature annotation.</text>
</comment>
<dbReference type="SUPFAM" id="SSF75553">
    <property type="entry name" value="Smc hinge domain"/>
    <property type="match status" value="1"/>
</dbReference>
<proteinExistence type="inferred from homology"/>
<name>A0A1G8MIX7_9BACI</name>
<evidence type="ECO:0000256" key="1">
    <source>
        <dbReference type="ARBA" id="ARBA00004496"/>
    </source>
</evidence>
<gene>
    <name evidence="7" type="primary">smc</name>
    <name evidence="10" type="ORF">SAMN04488123_104188</name>
</gene>
<accession>A0A1G8MIX7</accession>
<dbReference type="SUPFAM" id="SSF52540">
    <property type="entry name" value="P-loop containing nucleoside triphosphate hydrolases"/>
    <property type="match status" value="2"/>
</dbReference>
<keyword evidence="6 7" id="KW-0238">DNA-binding</keyword>
<evidence type="ECO:0000313" key="11">
    <source>
        <dbReference type="Proteomes" id="UP000198853"/>
    </source>
</evidence>
<feature type="binding site" evidence="7">
    <location>
        <begin position="32"/>
        <end position="39"/>
    </location>
    <ligand>
        <name>ATP</name>
        <dbReference type="ChEBI" id="CHEBI:30616"/>
    </ligand>
</feature>
<reference evidence="10 11" key="1">
    <citation type="submission" date="2016-10" db="EMBL/GenBank/DDBJ databases">
        <authorList>
            <person name="de Groot N.N."/>
        </authorList>
    </citation>
    <scope>NUCLEOTIDE SEQUENCE [LARGE SCALE GENOMIC DNA]</scope>
    <source>
        <strain evidence="10 11">DSM 21771</strain>
    </source>
</reference>
<dbReference type="GO" id="GO:0005524">
    <property type="term" value="F:ATP binding"/>
    <property type="evidence" value="ECO:0007669"/>
    <property type="project" value="UniProtKB-UniRule"/>
</dbReference>
<dbReference type="GO" id="GO:0016887">
    <property type="term" value="F:ATP hydrolysis activity"/>
    <property type="evidence" value="ECO:0007669"/>
    <property type="project" value="InterPro"/>
</dbReference>
<evidence type="ECO:0000259" key="9">
    <source>
        <dbReference type="SMART" id="SM00968"/>
    </source>
</evidence>
<dbReference type="Pfam" id="PF02463">
    <property type="entry name" value="SMC_N"/>
    <property type="match status" value="1"/>
</dbReference>
<dbReference type="Gene3D" id="1.20.1060.20">
    <property type="match status" value="1"/>
</dbReference>
<evidence type="ECO:0000256" key="6">
    <source>
        <dbReference type="ARBA" id="ARBA00023125"/>
    </source>
</evidence>
<dbReference type="HAMAP" id="MF_01894">
    <property type="entry name" value="Smc_prok"/>
    <property type="match status" value="1"/>
</dbReference>
<dbReference type="InterPro" id="IPR010935">
    <property type="entry name" value="SMC_hinge"/>
</dbReference>
<dbReference type="GO" id="GO:0005737">
    <property type="term" value="C:cytoplasm"/>
    <property type="evidence" value="ECO:0007669"/>
    <property type="project" value="UniProtKB-SubCell"/>
</dbReference>
<keyword evidence="4 7" id="KW-0067">ATP-binding</keyword>
<dbReference type="Proteomes" id="UP000198853">
    <property type="component" value="Unassembled WGS sequence"/>
</dbReference>
<dbReference type="GO" id="GO:0030261">
    <property type="term" value="P:chromosome condensation"/>
    <property type="evidence" value="ECO:0007669"/>
    <property type="project" value="InterPro"/>
</dbReference>
<dbReference type="GO" id="GO:0007059">
    <property type="term" value="P:chromosome segregation"/>
    <property type="evidence" value="ECO:0007669"/>
    <property type="project" value="UniProtKB-UniRule"/>
</dbReference>
<evidence type="ECO:0000256" key="4">
    <source>
        <dbReference type="ARBA" id="ARBA00022840"/>
    </source>
</evidence>
<dbReference type="PIRSF" id="PIRSF005719">
    <property type="entry name" value="SMC"/>
    <property type="match status" value="1"/>
</dbReference>
<organism evidence="10 11">
    <name type="scientific">Natribacillus halophilus</name>
    <dbReference type="NCBI Taxonomy" id="549003"/>
    <lineage>
        <taxon>Bacteria</taxon>
        <taxon>Bacillati</taxon>
        <taxon>Bacillota</taxon>
        <taxon>Bacilli</taxon>
        <taxon>Bacillales</taxon>
        <taxon>Bacillaceae</taxon>
        <taxon>Natribacillus</taxon>
    </lineage>
</organism>
<evidence type="ECO:0000256" key="5">
    <source>
        <dbReference type="ARBA" id="ARBA00023054"/>
    </source>
</evidence>
<evidence type="ECO:0000256" key="3">
    <source>
        <dbReference type="ARBA" id="ARBA00022741"/>
    </source>
</evidence>
<dbReference type="Gene3D" id="1.10.287.1490">
    <property type="match status" value="1"/>
</dbReference>
<comment type="subcellular location">
    <subcellularLocation>
        <location evidence="1 7">Cytoplasm</location>
    </subcellularLocation>
</comment>
<evidence type="ECO:0000256" key="8">
    <source>
        <dbReference type="SAM" id="MobiDB-lite"/>
    </source>
</evidence>
<dbReference type="AlphaFoldDB" id="A0A1G8MIX7"/>
<dbReference type="FunFam" id="3.40.50.300:FF:000901">
    <property type="entry name" value="Chromosome partition protein Smc"/>
    <property type="match status" value="1"/>
</dbReference>
<keyword evidence="11" id="KW-1185">Reference proteome</keyword>
<dbReference type="GO" id="GO:0006260">
    <property type="term" value="P:DNA replication"/>
    <property type="evidence" value="ECO:0007669"/>
    <property type="project" value="UniProtKB-UniRule"/>
</dbReference>
<comment type="subunit">
    <text evidence="7">Homodimer.</text>
</comment>
<comment type="similarity">
    <text evidence="7">Belongs to the SMC family.</text>
</comment>
<evidence type="ECO:0000256" key="2">
    <source>
        <dbReference type="ARBA" id="ARBA00022490"/>
    </source>
</evidence>
<dbReference type="FunFam" id="3.40.50.300:FF:000984">
    <property type="entry name" value="Chromosome partition protein Smc"/>
    <property type="match status" value="1"/>
</dbReference>
<dbReference type="PANTHER" id="PTHR43977">
    <property type="entry name" value="STRUCTURAL MAINTENANCE OF CHROMOSOMES PROTEIN 3"/>
    <property type="match status" value="1"/>
</dbReference>
<dbReference type="RefSeq" id="WP_176764652.1">
    <property type="nucleotide sequence ID" value="NZ_FNEN01000004.1"/>
</dbReference>
<dbReference type="Pfam" id="PF06470">
    <property type="entry name" value="SMC_hinge"/>
    <property type="match status" value="1"/>
</dbReference>
<feature type="domain" description="SMC hinge" evidence="9">
    <location>
        <begin position="520"/>
        <end position="639"/>
    </location>
</feature>
<evidence type="ECO:0000313" key="10">
    <source>
        <dbReference type="EMBL" id="SDI67834.1"/>
    </source>
</evidence>
<dbReference type="Gene3D" id="3.30.70.1620">
    <property type="match status" value="1"/>
</dbReference>
<feature type="compositionally biased region" description="Basic and acidic residues" evidence="8">
    <location>
        <begin position="781"/>
        <end position="801"/>
    </location>
</feature>
<keyword evidence="3 7" id="KW-0547">Nucleotide-binding</keyword>
<evidence type="ECO:0000256" key="7">
    <source>
        <dbReference type="HAMAP-Rule" id="MF_01894"/>
    </source>
</evidence>
<dbReference type="InterPro" id="IPR024704">
    <property type="entry name" value="SMC"/>
</dbReference>
<dbReference type="GO" id="GO:0003677">
    <property type="term" value="F:DNA binding"/>
    <property type="evidence" value="ECO:0007669"/>
    <property type="project" value="UniProtKB-UniRule"/>
</dbReference>